<feature type="non-terminal residue" evidence="1">
    <location>
        <position position="42"/>
    </location>
</feature>
<comment type="caution">
    <text evidence="1">The sequence shown here is derived from an EMBL/GenBank/DDBJ whole genome shotgun (WGS) entry which is preliminary data.</text>
</comment>
<dbReference type="EMBL" id="LAZR01042868">
    <property type="protein sequence ID" value="KKL08464.1"/>
    <property type="molecule type" value="Genomic_DNA"/>
</dbReference>
<proteinExistence type="predicted"/>
<protein>
    <submittedName>
        <fullName evidence="1">Uncharacterized protein</fullName>
    </submittedName>
</protein>
<evidence type="ECO:0000313" key="1">
    <source>
        <dbReference type="EMBL" id="KKL08464.1"/>
    </source>
</evidence>
<accession>A0A0F9AG00</accession>
<dbReference type="AlphaFoldDB" id="A0A0F9AG00"/>
<name>A0A0F9AG00_9ZZZZ</name>
<gene>
    <name evidence="1" type="ORF">LCGC14_2575580</name>
</gene>
<sequence length="42" mass="4367">MSLNIGAVNFGIDANTQGLRKSISVLAAFSKKTDAVAKSQVD</sequence>
<reference evidence="1" key="1">
    <citation type="journal article" date="2015" name="Nature">
        <title>Complex archaea that bridge the gap between prokaryotes and eukaryotes.</title>
        <authorList>
            <person name="Spang A."/>
            <person name="Saw J.H."/>
            <person name="Jorgensen S.L."/>
            <person name="Zaremba-Niedzwiedzka K."/>
            <person name="Martijn J."/>
            <person name="Lind A.E."/>
            <person name="van Eijk R."/>
            <person name="Schleper C."/>
            <person name="Guy L."/>
            <person name="Ettema T.J."/>
        </authorList>
    </citation>
    <scope>NUCLEOTIDE SEQUENCE</scope>
</reference>
<organism evidence="1">
    <name type="scientific">marine sediment metagenome</name>
    <dbReference type="NCBI Taxonomy" id="412755"/>
    <lineage>
        <taxon>unclassified sequences</taxon>
        <taxon>metagenomes</taxon>
        <taxon>ecological metagenomes</taxon>
    </lineage>
</organism>